<dbReference type="Proteomes" id="UP000030013">
    <property type="component" value="Unassembled WGS sequence"/>
</dbReference>
<feature type="chain" id="PRO_5001971708" evidence="1">
    <location>
        <begin position="27"/>
        <end position="154"/>
    </location>
</feature>
<keyword evidence="1" id="KW-0732">Signal</keyword>
<dbReference type="AlphaFoldDB" id="A0A0A0K0A6"/>
<sequence length="154" mass="16466">MHLAWRLLLALLVSVLPVTLPASAHAAGAQVNPARYCTTHFFEWTTFDGRVIEAYWVPMRSTATAGSPVIGFSIESWAGCVSTVAAGLRDGVVASDSFTIPATMAQCAYLEESLGLTYPATLYGRFEVRNRAECGQVLQDLLAVLPPPANGPPL</sequence>
<proteinExistence type="predicted"/>
<reference evidence="2 3" key="1">
    <citation type="submission" date="2013-08" db="EMBL/GenBank/DDBJ databases">
        <title>The genome sequence of Knoellia aerolata.</title>
        <authorList>
            <person name="Zhu W."/>
            <person name="Wang G."/>
        </authorList>
    </citation>
    <scope>NUCLEOTIDE SEQUENCE [LARGE SCALE GENOMIC DNA]</scope>
    <source>
        <strain evidence="2 3">DSM 18566</strain>
    </source>
</reference>
<dbReference type="EMBL" id="AVPL01000012">
    <property type="protein sequence ID" value="KGN41767.1"/>
    <property type="molecule type" value="Genomic_DNA"/>
</dbReference>
<gene>
    <name evidence="2" type="ORF">N801_04370</name>
</gene>
<dbReference type="RefSeq" id="WP_035935230.1">
    <property type="nucleotide sequence ID" value="NZ_AVPL01000012.1"/>
</dbReference>
<organism evidence="2 3">
    <name type="scientific">Knoellia aerolata DSM 18566</name>
    <dbReference type="NCBI Taxonomy" id="1385519"/>
    <lineage>
        <taxon>Bacteria</taxon>
        <taxon>Bacillati</taxon>
        <taxon>Actinomycetota</taxon>
        <taxon>Actinomycetes</taxon>
        <taxon>Micrococcales</taxon>
        <taxon>Intrasporangiaceae</taxon>
        <taxon>Knoellia</taxon>
    </lineage>
</organism>
<dbReference type="OrthoDB" id="2111648at2"/>
<comment type="caution">
    <text evidence="2">The sequence shown here is derived from an EMBL/GenBank/DDBJ whole genome shotgun (WGS) entry which is preliminary data.</text>
</comment>
<evidence type="ECO:0000313" key="2">
    <source>
        <dbReference type="EMBL" id="KGN41767.1"/>
    </source>
</evidence>
<keyword evidence="3" id="KW-1185">Reference proteome</keyword>
<protein>
    <submittedName>
        <fullName evidence="2">Uncharacterized protein</fullName>
    </submittedName>
</protein>
<evidence type="ECO:0000256" key="1">
    <source>
        <dbReference type="SAM" id="SignalP"/>
    </source>
</evidence>
<name>A0A0A0K0A6_9MICO</name>
<evidence type="ECO:0000313" key="3">
    <source>
        <dbReference type="Proteomes" id="UP000030013"/>
    </source>
</evidence>
<feature type="signal peptide" evidence="1">
    <location>
        <begin position="1"/>
        <end position="26"/>
    </location>
</feature>
<dbReference type="STRING" id="1385519.N801_04370"/>
<accession>A0A0A0K0A6</accession>